<comment type="catalytic activity">
    <reaction evidence="12">
        <text>(3Z)-dodecenoyl-CoA = (2E)-dodecenoyl-CoA</text>
        <dbReference type="Rhea" id="RHEA:23716"/>
        <dbReference type="ChEBI" id="CHEBI:57330"/>
        <dbReference type="ChEBI" id="CHEBI:58543"/>
        <dbReference type="EC" id="5.3.3.8"/>
    </reaction>
    <physiologicalReaction direction="left-to-right" evidence="12">
        <dbReference type="Rhea" id="RHEA:23717"/>
    </physiologicalReaction>
</comment>
<dbReference type="OrthoDB" id="1696280at2759"/>
<evidence type="ECO:0000313" key="17">
    <source>
        <dbReference type="Proteomes" id="UP000515160"/>
    </source>
</evidence>
<evidence type="ECO:0000256" key="9">
    <source>
        <dbReference type="ARBA" id="ARBA00023235"/>
    </source>
</evidence>
<evidence type="ECO:0000256" key="14">
    <source>
        <dbReference type="ARBA" id="ARBA00056147"/>
    </source>
</evidence>
<dbReference type="Pfam" id="PF00378">
    <property type="entry name" value="ECH_1"/>
    <property type="match status" value="1"/>
</dbReference>
<evidence type="ECO:0000256" key="2">
    <source>
        <dbReference type="ARBA" id="ARBA00005005"/>
    </source>
</evidence>
<dbReference type="InterPro" id="IPR029045">
    <property type="entry name" value="ClpP/crotonase-like_dom_sf"/>
</dbReference>
<keyword evidence="17" id="KW-1185">Reference proteome</keyword>
<dbReference type="RefSeq" id="XP_034101137.2">
    <property type="nucleotide sequence ID" value="XM_034245246.2"/>
</dbReference>
<evidence type="ECO:0000256" key="8">
    <source>
        <dbReference type="ARBA" id="ARBA00023128"/>
    </source>
</evidence>
<dbReference type="Proteomes" id="UP000515160">
    <property type="component" value="Chromosome 2L"/>
</dbReference>
<dbReference type="GeneID" id="117565900"/>
<dbReference type="InterPro" id="IPR001753">
    <property type="entry name" value="Enoyl-CoA_hydra/iso"/>
</dbReference>
<dbReference type="GO" id="GO:0004165">
    <property type="term" value="F:delta(3)-delta(2)-enoyl-CoA isomerase activity"/>
    <property type="evidence" value="ECO:0007669"/>
    <property type="project" value="UniProtKB-EC"/>
</dbReference>
<comment type="function">
    <text evidence="14">Key enzyme of fatty acid beta-oxidation. Able to isomerize both 3-cis (3Z) and 3-trans (3E) double bonds into the 2-trans (2E) form in a range of enoyl-CoA species, with a preference for (3Z)-enoyl-CoAs over (3E)-enoyl-CoAs. The catalytic efficiency of this enzyme is not affected by the fatty acyl chain length.</text>
</comment>
<gene>
    <name evidence="18" type="primary">LOC117565900</name>
</gene>
<dbReference type="GO" id="GO:0006635">
    <property type="term" value="P:fatty acid beta-oxidation"/>
    <property type="evidence" value="ECO:0007669"/>
    <property type="project" value="TreeGrafter"/>
</dbReference>
<sequence>MLRSQTKLFALGKRQLCRSMSKSCDLTLVEVDDKTGIATLTMNKPPVNSCNLEMMRALKDSMKQIEGNKSRGIILTSSNNKVFSSGLDLNELRNPEQERLVAFWKELQEMWLTLYLSNLPTAAAINGHALAVGCVMASACEYRVMLPGFTIGIHATKFGYVVPPFIVNSYLSVLPRPVVERALLQGKIFSTDEAQQINLIDEVANSKEEALSKCASFIGSFAEANPVARALTKRQLRAEFARTLLDEPEAELKESLEYITSPLFQDSLDAYLAKLKSKNKK</sequence>
<dbReference type="GO" id="GO:0005759">
    <property type="term" value="C:mitochondrial matrix"/>
    <property type="evidence" value="ECO:0007669"/>
    <property type="project" value="UniProtKB-SubCell"/>
</dbReference>
<evidence type="ECO:0000256" key="7">
    <source>
        <dbReference type="ARBA" id="ARBA00023098"/>
    </source>
</evidence>
<evidence type="ECO:0000256" key="3">
    <source>
        <dbReference type="ARBA" id="ARBA00011233"/>
    </source>
</evidence>
<evidence type="ECO:0000256" key="1">
    <source>
        <dbReference type="ARBA" id="ARBA00004305"/>
    </source>
</evidence>
<dbReference type="PANTHER" id="PTHR11941">
    <property type="entry name" value="ENOYL-COA HYDRATASE-RELATED"/>
    <property type="match status" value="1"/>
</dbReference>
<dbReference type="PANTHER" id="PTHR11941:SF45">
    <property type="entry name" value="ENOYL-COA DELTA ISOMERASE 1, MITOCHONDRIAL"/>
    <property type="match status" value="1"/>
</dbReference>
<evidence type="ECO:0000256" key="10">
    <source>
        <dbReference type="ARBA" id="ARBA00050938"/>
    </source>
</evidence>
<dbReference type="AlphaFoldDB" id="A0A6P8XTR2"/>
<keyword evidence="6" id="KW-0007">Acetylation</keyword>
<evidence type="ECO:0000256" key="16">
    <source>
        <dbReference type="ARBA" id="ARBA00083575"/>
    </source>
</evidence>
<comment type="catalytic activity">
    <reaction evidence="10">
        <text>(3Z)-decenoyl-CoA = (2E)-decenoyl-CoA</text>
        <dbReference type="Rhea" id="RHEA:77195"/>
        <dbReference type="ChEBI" id="CHEBI:61406"/>
        <dbReference type="ChEBI" id="CHEBI:195601"/>
    </reaction>
    <physiologicalReaction direction="left-to-right" evidence="10">
        <dbReference type="Rhea" id="RHEA:77196"/>
    </physiologicalReaction>
</comment>
<dbReference type="Gene3D" id="6.10.250.170">
    <property type="match status" value="1"/>
</dbReference>
<reference evidence="18" key="1">
    <citation type="submission" date="2025-08" db="UniProtKB">
        <authorList>
            <consortium name="RefSeq"/>
        </authorList>
    </citation>
    <scope>IDENTIFICATION</scope>
    <source>
        <strain evidence="18">15112-1751.03</strain>
        <tissue evidence="18">Whole Adult</tissue>
    </source>
</reference>
<accession>A0A6P8XTR2</accession>
<keyword evidence="9" id="KW-0413">Isomerase</keyword>
<dbReference type="FunFam" id="3.90.226.10:FF:000034">
    <property type="entry name" value="Enoyl-CoA delta isomerase 1"/>
    <property type="match status" value="1"/>
</dbReference>
<dbReference type="Gene3D" id="3.90.226.10">
    <property type="entry name" value="2-enoyl-CoA Hydratase, Chain A, domain 1"/>
    <property type="match status" value="1"/>
</dbReference>
<comment type="catalytic activity">
    <reaction evidence="13">
        <text>(3Z)-octenoyl-CoA = (2E)-octenoyl-CoA</text>
        <dbReference type="Rhea" id="RHEA:46044"/>
        <dbReference type="ChEBI" id="CHEBI:62242"/>
        <dbReference type="ChEBI" id="CHEBI:85640"/>
    </reaction>
    <physiologicalReaction direction="left-to-right" evidence="13">
        <dbReference type="Rhea" id="RHEA:46045"/>
    </physiologicalReaction>
</comment>
<evidence type="ECO:0000313" key="18">
    <source>
        <dbReference type="RefSeq" id="XP_034101137.2"/>
    </source>
</evidence>
<dbReference type="SUPFAM" id="SSF52096">
    <property type="entry name" value="ClpP/crotonase"/>
    <property type="match status" value="1"/>
</dbReference>
<evidence type="ECO:0000256" key="4">
    <source>
        <dbReference type="ARBA" id="ARBA00022832"/>
    </source>
</evidence>
<dbReference type="CDD" id="cd06558">
    <property type="entry name" value="crotonase-like"/>
    <property type="match status" value="1"/>
</dbReference>
<name>A0A6P8XTR2_DROAB</name>
<keyword evidence="7" id="KW-0443">Lipid metabolism</keyword>
<evidence type="ECO:0000256" key="5">
    <source>
        <dbReference type="ARBA" id="ARBA00022946"/>
    </source>
</evidence>
<comment type="subcellular location">
    <subcellularLocation>
        <location evidence="1">Mitochondrion matrix</location>
    </subcellularLocation>
</comment>
<comment type="pathway">
    <text evidence="2">Lipid metabolism; fatty acid beta-oxidation.</text>
</comment>
<keyword evidence="5" id="KW-0809">Transit peptide</keyword>
<evidence type="ECO:0000256" key="6">
    <source>
        <dbReference type="ARBA" id="ARBA00022990"/>
    </source>
</evidence>
<protein>
    <recommendedName>
        <fullName evidence="15">Enoyl-CoA delta isomerase 1, mitochondrial</fullName>
    </recommendedName>
    <alternativeName>
        <fullName evidence="16">3,2-trans-enoyl-CoA isomerase</fullName>
    </alternativeName>
</protein>
<organism evidence="17 18">
    <name type="scientific">Drosophila albomicans</name>
    <name type="common">Fruit fly</name>
    <dbReference type="NCBI Taxonomy" id="7291"/>
    <lineage>
        <taxon>Eukaryota</taxon>
        <taxon>Metazoa</taxon>
        <taxon>Ecdysozoa</taxon>
        <taxon>Arthropoda</taxon>
        <taxon>Hexapoda</taxon>
        <taxon>Insecta</taxon>
        <taxon>Pterygota</taxon>
        <taxon>Neoptera</taxon>
        <taxon>Endopterygota</taxon>
        <taxon>Diptera</taxon>
        <taxon>Brachycera</taxon>
        <taxon>Muscomorpha</taxon>
        <taxon>Ephydroidea</taxon>
        <taxon>Drosophilidae</taxon>
        <taxon>Drosophila</taxon>
    </lineage>
</organism>
<evidence type="ECO:0000256" key="15">
    <source>
        <dbReference type="ARBA" id="ARBA00068317"/>
    </source>
</evidence>
<keyword evidence="4" id="KW-0276">Fatty acid metabolism</keyword>
<proteinExistence type="predicted"/>
<keyword evidence="8" id="KW-0496">Mitochondrion</keyword>
<comment type="catalytic activity">
    <reaction evidence="11">
        <text>(2E)-tetradecenoyl-CoA = (3Z)-tetradecenoyl-CoA</text>
        <dbReference type="Rhea" id="RHEA:29847"/>
        <dbReference type="ChEBI" id="CHEBI:61405"/>
        <dbReference type="ChEBI" id="CHEBI:61968"/>
    </reaction>
    <physiologicalReaction direction="right-to-left" evidence="11">
        <dbReference type="Rhea" id="RHEA:29849"/>
    </physiologicalReaction>
</comment>
<evidence type="ECO:0000256" key="11">
    <source>
        <dbReference type="ARBA" id="ARBA00051293"/>
    </source>
</evidence>
<evidence type="ECO:0000256" key="13">
    <source>
        <dbReference type="ARBA" id="ARBA00052542"/>
    </source>
</evidence>
<comment type="subunit">
    <text evidence="3">Homotrimer.</text>
</comment>
<evidence type="ECO:0000256" key="12">
    <source>
        <dbReference type="ARBA" id="ARBA00052376"/>
    </source>
</evidence>